<accession>A0A372FSB3</accession>
<dbReference type="AlphaFoldDB" id="A0A372FSB3"/>
<dbReference type="PANTHER" id="PTHR20883">
    <property type="entry name" value="PHYTANOYL-COA DIOXYGENASE DOMAIN CONTAINING 1"/>
    <property type="match status" value="1"/>
</dbReference>
<gene>
    <name evidence="1" type="ORF">D0Q02_28010</name>
</gene>
<dbReference type="Proteomes" id="UP000262621">
    <property type="component" value="Unassembled WGS sequence"/>
</dbReference>
<evidence type="ECO:0000313" key="1">
    <source>
        <dbReference type="EMBL" id="RFS43399.1"/>
    </source>
</evidence>
<dbReference type="Pfam" id="PF05721">
    <property type="entry name" value="PhyH"/>
    <property type="match status" value="1"/>
</dbReference>
<dbReference type="GO" id="GO:0005506">
    <property type="term" value="F:iron ion binding"/>
    <property type="evidence" value="ECO:0007669"/>
    <property type="project" value="UniProtKB-ARBA"/>
</dbReference>
<organism evidence="1 2">
    <name type="scientific">Micromonospora craniellae</name>
    <dbReference type="NCBI Taxonomy" id="2294034"/>
    <lineage>
        <taxon>Bacteria</taxon>
        <taxon>Bacillati</taxon>
        <taxon>Actinomycetota</taxon>
        <taxon>Actinomycetes</taxon>
        <taxon>Micromonosporales</taxon>
        <taxon>Micromonosporaceae</taxon>
        <taxon>Micromonospora</taxon>
    </lineage>
</organism>
<dbReference type="PANTHER" id="PTHR20883:SF48">
    <property type="entry name" value="ECTOINE DIOXYGENASE"/>
    <property type="match status" value="1"/>
</dbReference>
<protein>
    <submittedName>
        <fullName evidence="1">Phytanoyl-CoA dioxygenase family protein</fullName>
    </submittedName>
</protein>
<keyword evidence="2" id="KW-1185">Reference proteome</keyword>
<keyword evidence="1" id="KW-0223">Dioxygenase</keyword>
<keyword evidence="1" id="KW-0560">Oxidoreductase</keyword>
<dbReference type="Gene3D" id="2.60.120.620">
    <property type="entry name" value="q2cbj1_9rhob like domain"/>
    <property type="match status" value="1"/>
</dbReference>
<name>A0A372FSB3_9ACTN</name>
<proteinExistence type="predicted"/>
<reference evidence="1 2" key="1">
    <citation type="submission" date="2018-08" db="EMBL/GenBank/DDBJ databases">
        <title>Verrucosispora craniellae sp. nov., isolated from a marine sponge in the South China Sea.</title>
        <authorList>
            <person name="Li L."/>
            <person name="Lin H.W."/>
        </authorList>
    </citation>
    <scope>NUCLEOTIDE SEQUENCE [LARGE SCALE GENOMIC DNA]</scope>
    <source>
        <strain evidence="1 2">LHW63014</strain>
    </source>
</reference>
<comment type="caution">
    <text evidence="1">The sequence shown here is derived from an EMBL/GenBank/DDBJ whole genome shotgun (WGS) entry which is preliminary data.</text>
</comment>
<dbReference type="InterPro" id="IPR008775">
    <property type="entry name" value="Phytyl_CoA_dOase-like"/>
</dbReference>
<dbReference type="GO" id="GO:0016706">
    <property type="term" value="F:2-oxoglutarate-dependent dioxygenase activity"/>
    <property type="evidence" value="ECO:0007669"/>
    <property type="project" value="UniProtKB-ARBA"/>
</dbReference>
<dbReference type="SUPFAM" id="SSF51197">
    <property type="entry name" value="Clavaminate synthase-like"/>
    <property type="match status" value="1"/>
</dbReference>
<dbReference type="EMBL" id="QVFU01000062">
    <property type="protein sequence ID" value="RFS43399.1"/>
    <property type="molecule type" value="Genomic_DNA"/>
</dbReference>
<evidence type="ECO:0000313" key="2">
    <source>
        <dbReference type="Proteomes" id="UP000262621"/>
    </source>
</evidence>
<sequence length="318" mass="35970">MGEAVTPDALAQFERDGYVVFPELFAPAEIVIIRDAIPRVLDENRSILGLPGPERVRDSNRLLDQVLCVHHVHKISEIFRSLAEHPSILRHLVELVGPQVKCLQSQLFVKPPGFPGNPWHQDEGPIPTRDRSLVAVWIALDDATAENGCLKVVPGSHRSGYLYPVREHHRPDEYDFTTESYGFDEERARTVEMAAGSAIFFHGYLLHGSSRNESLGKRRALTYHYMNSFSLLPWQGGRGDYRDVFPVLGADPYEWKGYEEQSVPHLRMWPDPGRAPGVGALPYALRTKITAAVRLWGHDERAALRQLREALRETPDDL</sequence>